<evidence type="ECO:0000313" key="2">
    <source>
        <dbReference type="EMBL" id="TKV56177.1"/>
    </source>
</evidence>
<proteinExistence type="predicted"/>
<accession>A0A4U6Q668</accession>
<reference evidence="2 3" key="1">
    <citation type="submission" date="2019-05" db="EMBL/GenBank/DDBJ databases">
        <title>Nakamurella sp. N5BH11, whole genome shotgun sequence.</title>
        <authorList>
            <person name="Tuo L."/>
        </authorList>
    </citation>
    <scope>NUCLEOTIDE SEQUENCE [LARGE SCALE GENOMIC DNA]</scope>
    <source>
        <strain evidence="2 3">N5BH11</strain>
    </source>
</reference>
<feature type="region of interest" description="Disordered" evidence="1">
    <location>
        <begin position="1"/>
        <end position="55"/>
    </location>
</feature>
<keyword evidence="3" id="KW-1185">Reference proteome</keyword>
<evidence type="ECO:0000313" key="3">
    <source>
        <dbReference type="Proteomes" id="UP000306985"/>
    </source>
</evidence>
<protein>
    <submittedName>
        <fullName evidence="2">Uncharacterized protein</fullName>
    </submittedName>
</protein>
<sequence>MTAGPPASGSTPGAGPTVTRQPVGGIRMSVGSPSPGPRPVPLPGPRPASGAAPDPSALLATVDEEIARLDEQDVTAQVETYHRLHTTLTDALARTTDAGPPRPGP</sequence>
<dbReference type="EMBL" id="SZZH01000008">
    <property type="protein sequence ID" value="TKV56177.1"/>
    <property type="molecule type" value="Genomic_DNA"/>
</dbReference>
<gene>
    <name evidence="2" type="ORF">FDO65_21655</name>
</gene>
<comment type="caution">
    <text evidence="2">The sequence shown here is derived from an EMBL/GenBank/DDBJ whole genome shotgun (WGS) entry which is preliminary data.</text>
</comment>
<name>A0A4U6Q668_9ACTN</name>
<feature type="compositionally biased region" description="Low complexity" evidence="1">
    <location>
        <begin position="1"/>
        <end position="17"/>
    </location>
</feature>
<evidence type="ECO:0000256" key="1">
    <source>
        <dbReference type="SAM" id="MobiDB-lite"/>
    </source>
</evidence>
<dbReference type="Proteomes" id="UP000306985">
    <property type="component" value="Unassembled WGS sequence"/>
</dbReference>
<dbReference type="AlphaFoldDB" id="A0A4U6Q668"/>
<organism evidence="2 3">
    <name type="scientific">Nakamurella flava</name>
    <dbReference type="NCBI Taxonomy" id="2576308"/>
    <lineage>
        <taxon>Bacteria</taxon>
        <taxon>Bacillati</taxon>
        <taxon>Actinomycetota</taxon>
        <taxon>Actinomycetes</taxon>
        <taxon>Nakamurellales</taxon>
        <taxon>Nakamurellaceae</taxon>
        <taxon>Nakamurella</taxon>
    </lineage>
</organism>
<feature type="compositionally biased region" description="Pro residues" evidence="1">
    <location>
        <begin position="34"/>
        <end position="46"/>
    </location>
</feature>